<comment type="caution">
    <text evidence="2">The sequence shown here is derived from an EMBL/GenBank/DDBJ whole genome shotgun (WGS) entry which is preliminary data.</text>
</comment>
<feature type="transmembrane region" description="Helical" evidence="1">
    <location>
        <begin position="71"/>
        <end position="93"/>
    </location>
</feature>
<feature type="transmembrane region" description="Helical" evidence="1">
    <location>
        <begin position="43"/>
        <end position="65"/>
    </location>
</feature>
<keyword evidence="1" id="KW-1133">Transmembrane helix</keyword>
<feature type="transmembrane region" description="Helical" evidence="1">
    <location>
        <begin position="6"/>
        <end position="31"/>
    </location>
</feature>
<evidence type="ECO:0000313" key="3">
    <source>
        <dbReference type="Proteomes" id="UP000029392"/>
    </source>
</evidence>
<dbReference type="Proteomes" id="UP000029392">
    <property type="component" value="Unassembled WGS sequence"/>
</dbReference>
<feature type="transmembrane region" description="Helical" evidence="1">
    <location>
        <begin position="105"/>
        <end position="127"/>
    </location>
</feature>
<dbReference type="eggNOG" id="ENOG5032MZC">
    <property type="taxonomic scope" value="Bacteria"/>
</dbReference>
<dbReference type="PATRIC" id="fig|1384054.3.peg.1381"/>
<proteinExistence type="predicted"/>
<evidence type="ECO:0000313" key="2">
    <source>
        <dbReference type="EMBL" id="KFN48215.1"/>
    </source>
</evidence>
<gene>
    <name evidence="2" type="ORF">N790_06830</name>
</gene>
<keyword evidence="1" id="KW-0812">Transmembrane</keyword>
<organism evidence="2 3">
    <name type="scientific">Arenimonas malthae CC-JY-1</name>
    <dbReference type="NCBI Taxonomy" id="1384054"/>
    <lineage>
        <taxon>Bacteria</taxon>
        <taxon>Pseudomonadati</taxon>
        <taxon>Pseudomonadota</taxon>
        <taxon>Gammaproteobacteria</taxon>
        <taxon>Lysobacterales</taxon>
        <taxon>Lysobacteraceae</taxon>
        <taxon>Arenimonas</taxon>
    </lineage>
</organism>
<dbReference type="AlphaFoldDB" id="A0A091BV47"/>
<protein>
    <submittedName>
        <fullName evidence="2">Uncharacterized protein</fullName>
    </submittedName>
</protein>
<dbReference type="OrthoDB" id="5801724at2"/>
<dbReference type="RefSeq" id="WP_043802758.1">
    <property type="nucleotide sequence ID" value="NZ_AVCH01000153.1"/>
</dbReference>
<keyword evidence="1" id="KW-0472">Membrane</keyword>
<dbReference type="STRING" id="1384054.N790_06830"/>
<reference evidence="2 3" key="1">
    <citation type="submission" date="2013-09" db="EMBL/GenBank/DDBJ databases">
        <title>Genome sequencing of Arenimonas malthae.</title>
        <authorList>
            <person name="Chen F."/>
            <person name="Wang G."/>
        </authorList>
    </citation>
    <scope>NUCLEOTIDE SEQUENCE [LARGE SCALE GENOMIC DNA]</scope>
    <source>
        <strain evidence="2 3">CC-JY-1</strain>
    </source>
</reference>
<keyword evidence="3" id="KW-1185">Reference proteome</keyword>
<accession>A0A091BV47</accession>
<evidence type="ECO:0000256" key="1">
    <source>
        <dbReference type="SAM" id="Phobius"/>
    </source>
</evidence>
<name>A0A091BV47_9GAMM</name>
<sequence length="133" mass="13837">MIDGLAVALVLLAGIFLAGLGAACLFAPALARRFLLGFASSLALHYLELAIRLVVGGAFLVAAPAMAFPRIFTAAGAVLVVTTIALALVPWPWHRRFAQRTVPAALRFLPLLGLASLALAAFVFYSLPGATPP</sequence>
<dbReference type="EMBL" id="AVCH01000153">
    <property type="protein sequence ID" value="KFN48215.1"/>
    <property type="molecule type" value="Genomic_DNA"/>
</dbReference>